<dbReference type="EMBL" id="CP081150">
    <property type="protein sequence ID" value="QZA77465.1"/>
    <property type="molecule type" value="Genomic_DNA"/>
</dbReference>
<organism evidence="1 2">
    <name type="scientific">Deefgea tanakiae</name>
    <dbReference type="NCBI Taxonomy" id="2865840"/>
    <lineage>
        <taxon>Bacteria</taxon>
        <taxon>Pseudomonadati</taxon>
        <taxon>Pseudomonadota</taxon>
        <taxon>Betaproteobacteria</taxon>
        <taxon>Neisseriales</taxon>
        <taxon>Chitinibacteraceae</taxon>
        <taxon>Deefgea</taxon>
    </lineage>
</organism>
<keyword evidence="2" id="KW-1185">Reference proteome</keyword>
<dbReference type="RefSeq" id="WP_221005846.1">
    <property type="nucleotide sequence ID" value="NZ_CP081150.1"/>
</dbReference>
<reference evidence="1 2" key="1">
    <citation type="submission" date="2021-08" db="EMBL/GenBank/DDBJ databases">
        <title>complete genome sequencing of Deefgea sp. D25.</title>
        <authorList>
            <person name="Bae J.-W."/>
            <person name="Gim D.-H."/>
        </authorList>
    </citation>
    <scope>NUCLEOTIDE SEQUENCE [LARGE SCALE GENOMIC DNA]</scope>
    <source>
        <strain evidence="1 2">D25</strain>
    </source>
</reference>
<evidence type="ECO:0000313" key="1">
    <source>
        <dbReference type="EMBL" id="QZA77465.1"/>
    </source>
</evidence>
<name>A0ABX8Z6P4_9NEIS</name>
<proteinExistence type="predicted"/>
<sequence>MVEWLLVDAISEATVRTFRELWAMALHGQYAKWSMIFTTSQWKEPQSSLHKTSPCST</sequence>
<accession>A0ABX8Z6P4</accession>
<gene>
    <name evidence="1" type="ORF">K4H28_14445</name>
</gene>
<evidence type="ECO:0000313" key="2">
    <source>
        <dbReference type="Proteomes" id="UP000825679"/>
    </source>
</evidence>
<dbReference type="Proteomes" id="UP000825679">
    <property type="component" value="Chromosome"/>
</dbReference>
<protein>
    <submittedName>
        <fullName evidence="1">Uncharacterized protein</fullName>
    </submittedName>
</protein>